<keyword evidence="4" id="KW-1185">Reference proteome</keyword>
<protein>
    <submittedName>
        <fullName evidence="3">Uncharacterized protein</fullName>
    </submittedName>
</protein>
<name>A0A875RVC7_EENNA</name>
<organism evidence="3 4">
    <name type="scientific">Eeniella nana</name>
    <name type="common">Yeast</name>
    <name type="synonym">Brettanomyces nanus</name>
    <dbReference type="NCBI Taxonomy" id="13502"/>
    <lineage>
        <taxon>Eukaryota</taxon>
        <taxon>Fungi</taxon>
        <taxon>Dikarya</taxon>
        <taxon>Ascomycota</taxon>
        <taxon>Saccharomycotina</taxon>
        <taxon>Pichiomycetes</taxon>
        <taxon>Pichiales</taxon>
        <taxon>Pichiaceae</taxon>
        <taxon>Brettanomyces</taxon>
    </lineage>
</organism>
<proteinExistence type="predicted"/>
<reference evidence="3" key="1">
    <citation type="submission" date="2020-10" db="EMBL/GenBank/DDBJ databases">
        <authorList>
            <person name="Roach M.J.R."/>
        </authorList>
    </citation>
    <scope>NUCLEOTIDE SEQUENCE</scope>
    <source>
        <strain evidence="3">CBS 1945</strain>
    </source>
</reference>
<dbReference type="RefSeq" id="XP_038776356.1">
    <property type="nucleotide sequence ID" value="XM_038920428.1"/>
</dbReference>
<dbReference type="KEGG" id="bnn:FOA43_000093"/>
<dbReference type="Proteomes" id="UP000662931">
    <property type="component" value="Chromosome 1"/>
</dbReference>
<keyword evidence="2" id="KW-0812">Transmembrane</keyword>
<feature type="compositionally biased region" description="Basic and acidic residues" evidence="1">
    <location>
        <begin position="77"/>
        <end position="86"/>
    </location>
</feature>
<dbReference type="GeneID" id="62193494"/>
<evidence type="ECO:0000256" key="2">
    <source>
        <dbReference type="SAM" id="Phobius"/>
    </source>
</evidence>
<keyword evidence="2" id="KW-1133">Transmembrane helix</keyword>
<sequence length="86" mass="9469">MGQVSAAKFLGGILLVAIPLVGTSYFARPTFANAINSKLVQEDIEKNRKHNYSSDGYNPSKSQDEIIKRYMKSGSGKARDFKPTTN</sequence>
<evidence type="ECO:0000313" key="3">
    <source>
        <dbReference type="EMBL" id="QPG72791.1"/>
    </source>
</evidence>
<evidence type="ECO:0000313" key="4">
    <source>
        <dbReference type="Proteomes" id="UP000662931"/>
    </source>
</evidence>
<dbReference type="OrthoDB" id="3986654at2759"/>
<feature type="region of interest" description="Disordered" evidence="1">
    <location>
        <begin position="46"/>
        <end position="86"/>
    </location>
</feature>
<gene>
    <name evidence="3" type="ORF">FOA43_000093</name>
</gene>
<dbReference type="EMBL" id="CP064812">
    <property type="protein sequence ID" value="QPG72791.1"/>
    <property type="molecule type" value="Genomic_DNA"/>
</dbReference>
<dbReference type="AlphaFoldDB" id="A0A875RVC7"/>
<accession>A0A875RVC7</accession>
<evidence type="ECO:0000256" key="1">
    <source>
        <dbReference type="SAM" id="MobiDB-lite"/>
    </source>
</evidence>
<keyword evidence="2" id="KW-0472">Membrane</keyword>
<feature type="transmembrane region" description="Helical" evidence="2">
    <location>
        <begin position="6"/>
        <end position="27"/>
    </location>
</feature>